<protein>
    <recommendedName>
        <fullName evidence="7">Polycystin cation channel PKD1/PKD2 domain-containing protein</fullName>
    </recommendedName>
</protein>
<dbReference type="Pfam" id="PF08016">
    <property type="entry name" value="PKD_channel"/>
    <property type="match status" value="1"/>
</dbReference>
<evidence type="ECO:0000256" key="2">
    <source>
        <dbReference type="ARBA" id="ARBA00022692"/>
    </source>
</evidence>
<evidence type="ECO:0000313" key="9">
    <source>
        <dbReference type="Proteomes" id="UP000694044"/>
    </source>
</evidence>
<dbReference type="Proteomes" id="UP000694044">
    <property type="component" value="Unassembled WGS sequence"/>
</dbReference>
<feature type="coiled-coil region" evidence="5">
    <location>
        <begin position="676"/>
        <end position="703"/>
    </location>
</feature>
<keyword evidence="9" id="KW-1185">Reference proteome</keyword>
<proteinExistence type="predicted"/>
<dbReference type="EMBL" id="JAGDFM010000045">
    <property type="protein sequence ID" value="KAG7389379.1"/>
    <property type="molecule type" value="Genomic_DNA"/>
</dbReference>
<dbReference type="GO" id="GO:0016020">
    <property type="term" value="C:membrane"/>
    <property type="evidence" value="ECO:0007669"/>
    <property type="project" value="UniProtKB-SubCell"/>
</dbReference>
<feature type="transmembrane region" description="Helical" evidence="6">
    <location>
        <begin position="435"/>
        <end position="458"/>
    </location>
</feature>
<feature type="transmembrane region" description="Helical" evidence="6">
    <location>
        <begin position="277"/>
        <end position="297"/>
    </location>
</feature>
<feature type="transmembrane region" description="Helical" evidence="6">
    <location>
        <begin position="57"/>
        <end position="75"/>
    </location>
</feature>
<feature type="domain" description="Polycystin cation channel PKD1/PKD2" evidence="7">
    <location>
        <begin position="386"/>
        <end position="522"/>
    </location>
</feature>
<evidence type="ECO:0000256" key="1">
    <source>
        <dbReference type="ARBA" id="ARBA00004141"/>
    </source>
</evidence>
<evidence type="ECO:0000256" key="6">
    <source>
        <dbReference type="SAM" id="Phobius"/>
    </source>
</evidence>
<dbReference type="AlphaFoldDB" id="A0A8T1WCK5"/>
<name>A0A8T1WCK5_9STRA</name>
<reference evidence="8" key="1">
    <citation type="submission" date="2021-02" db="EMBL/GenBank/DDBJ databases">
        <authorList>
            <person name="Palmer J.M."/>
        </authorList>
    </citation>
    <scope>NUCLEOTIDE SEQUENCE</scope>
    <source>
        <strain evidence="8">SCRP734</strain>
    </source>
</reference>
<evidence type="ECO:0000256" key="5">
    <source>
        <dbReference type="SAM" id="Coils"/>
    </source>
</evidence>
<evidence type="ECO:0000256" key="3">
    <source>
        <dbReference type="ARBA" id="ARBA00022989"/>
    </source>
</evidence>
<dbReference type="InterPro" id="IPR051223">
    <property type="entry name" value="Polycystin"/>
</dbReference>
<keyword evidence="3 6" id="KW-1133">Transmembrane helix</keyword>
<sequence length="709" mass="79154">MVHAHPTLSPDPYDSTAEYQADSIDSPKTCAELSIPVGTALNKLWRDEKHAADMKEIIVAMTSFCIFVAAMFLHIPATNMYYQTSNALSPGSERRSVAAPSVKFVDIETVPDIFDWLNDSFVPQVFVTEDYNGKTLPEDEWGRIGSLNALLGAVSFHVTRMAPNKCNTPDFLDKLYPSCYDESSTRTDELLIPFDTNATGARAILAKKKATGDWLTLATQHLMVTILTINGELPGYAVTKLLLVFNPGGYIEPSSSTTSTLLDQYAHTRTIALDTLVILWFCPWMLISALISVAIRYKNMSRESSSRHLHELLRHAGLAIRFWAFPDGWFAIDALRGPTVYAYYITVVITHSAMTNSTFRGKLSALRDVGQSEGDAKATLSSVTNSLEHIAKLTVLLRLLATTAVFVLGLRVLNTFRDHFGLSILTRTIASAVRSFRTFSVIFAVIFVAFAATGTVLFGNSVGEFSSLLNATKTCVNMLFNNFDVKTIGQIDFSVAYYWSYMSLMTFVLLNIVLAIVVEAYKMEKDKKDKSKCWVFRRVLNHVVRHWLAPVCHVLTFCLCRAPSRRDSVVFWGRIRSRVLLEALTDRLGVMPLEWSPETKLTPRLLKTLFPDASIHECEATMKHLTTKSTNQDCCPASEETDLADDGVSQRCILLTSSTRKSLTENKRDSCCCTGIDAETHDLKQVTARLDVLEQKLDFLIEKLTRKGL</sequence>
<evidence type="ECO:0000259" key="7">
    <source>
        <dbReference type="Pfam" id="PF08016"/>
    </source>
</evidence>
<dbReference type="PANTHER" id="PTHR10877">
    <property type="entry name" value="POLYCYSTIN FAMILY MEMBER"/>
    <property type="match status" value="1"/>
</dbReference>
<evidence type="ECO:0000313" key="8">
    <source>
        <dbReference type="EMBL" id="KAG7389379.1"/>
    </source>
</evidence>
<dbReference type="InterPro" id="IPR013122">
    <property type="entry name" value="PKD1_2_channel"/>
</dbReference>
<dbReference type="OrthoDB" id="444119at2759"/>
<accession>A0A8T1WCK5</accession>
<comment type="caution">
    <text evidence="8">The sequence shown here is derived from an EMBL/GenBank/DDBJ whole genome shotgun (WGS) entry which is preliminary data.</text>
</comment>
<keyword evidence="4 6" id="KW-0472">Membrane</keyword>
<organism evidence="8 9">
    <name type="scientific">Phytophthora pseudosyringae</name>
    <dbReference type="NCBI Taxonomy" id="221518"/>
    <lineage>
        <taxon>Eukaryota</taxon>
        <taxon>Sar</taxon>
        <taxon>Stramenopiles</taxon>
        <taxon>Oomycota</taxon>
        <taxon>Peronosporomycetes</taxon>
        <taxon>Peronosporales</taxon>
        <taxon>Peronosporaceae</taxon>
        <taxon>Phytophthora</taxon>
    </lineage>
</organism>
<keyword evidence="5" id="KW-0175">Coiled coil</keyword>
<evidence type="ECO:0000256" key="4">
    <source>
        <dbReference type="ARBA" id="ARBA00023136"/>
    </source>
</evidence>
<comment type="subcellular location">
    <subcellularLocation>
        <location evidence="1">Membrane</location>
        <topology evidence="1">Multi-pass membrane protein</topology>
    </subcellularLocation>
</comment>
<dbReference type="PANTHER" id="PTHR10877:SF183">
    <property type="entry name" value="AT14535P-RELATED"/>
    <property type="match status" value="1"/>
</dbReference>
<feature type="transmembrane region" description="Helical" evidence="6">
    <location>
        <begin position="395"/>
        <end position="414"/>
    </location>
</feature>
<feature type="transmembrane region" description="Helical" evidence="6">
    <location>
        <begin position="498"/>
        <end position="521"/>
    </location>
</feature>
<gene>
    <name evidence="8" type="ORF">PHYPSEUDO_010507</name>
</gene>
<keyword evidence="2 6" id="KW-0812">Transmembrane</keyword>